<evidence type="ECO:0000313" key="2">
    <source>
        <dbReference type="Proteomes" id="UP000658258"/>
    </source>
</evidence>
<organism evidence="1 2">
    <name type="scientific">Roseivirga thermotolerans</name>
    <dbReference type="NCBI Taxonomy" id="1758176"/>
    <lineage>
        <taxon>Bacteria</taxon>
        <taxon>Pseudomonadati</taxon>
        <taxon>Bacteroidota</taxon>
        <taxon>Cytophagia</taxon>
        <taxon>Cytophagales</taxon>
        <taxon>Roseivirgaceae</taxon>
        <taxon>Roseivirga</taxon>
    </lineage>
</organism>
<comment type="caution">
    <text evidence="1">The sequence shown here is derived from an EMBL/GenBank/DDBJ whole genome shotgun (WGS) entry which is preliminary data.</text>
</comment>
<protein>
    <submittedName>
        <fullName evidence="1">Uncharacterized protein</fullName>
    </submittedName>
</protein>
<gene>
    <name evidence="1" type="ORF">GCM10011340_00970</name>
</gene>
<proteinExistence type="predicted"/>
<keyword evidence="2" id="KW-1185">Reference proteome</keyword>
<dbReference type="Proteomes" id="UP000658258">
    <property type="component" value="Unassembled WGS sequence"/>
</dbReference>
<reference evidence="2" key="1">
    <citation type="journal article" date="2019" name="Int. J. Syst. Evol. Microbiol.">
        <title>The Global Catalogue of Microorganisms (GCM) 10K type strain sequencing project: providing services to taxonomists for standard genome sequencing and annotation.</title>
        <authorList>
            <consortium name="The Broad Institute Genomics Platform"/>
            <consortium name="The Broad Institute Genome Sequencing Center for Infectious Disease"/>
            <person name="Wu L."/>
            <person name="Ma J."/>
        </authorList>
    </citation>
    <scope>NUCLEOTIDE SEQUENCE [LARGE SCALE GENOMIC DNA]</scope>
    <source>
        <strain evidence="2">CGMCC 1.15111</strain>
    </source>
</reference>
<sequence length="87" mass="10024">MSGFETGFDTAFGPDSYREKKLERKRKNLIRLGVNQGQAYAWSRTRMGGWAVAQSPILGTTITLSRLRKKGYESMMDYYLKLKPQIQ</sequence>
<dbReference type="EMBL" id="BNAG01000001">
    <property type="protein sequence ID" value="GHE50793.1"/>
    <property type="molecule type" value="Genomic_DNA"/>
</dbReference>
<accession>A0ABQ3I3H9</accession>
<name>A0ABQ3I3H9_9BACT</name>
<evidence type="ECO:0000313" key="1">
    <source>
        <dbReference type="EMBL" id="GHE50793.1"/>
    </source>
</evidence>